<feature type="domain" description="HTH marR-type" evidence="1">
    <location>
        <begin position="7"/>
        <end position="139"/>
    </location>
</feature>
<dbReference type="GO" id="GO:0003700">
    <property type="term" value="F:DNA-binding transcription factor activity"/>
    <property type="evidence" value="ECO:0007669"/>
    <property type="project" value="InterPro"/>
</dbReference>
<protein>
    <submittedName>
        <fullName evidence="2">MarR family transcriptional regulator</fullName>
    </submittedName>
</protein>
<dbReference type="Gene3D" id="1.10.10.10">
    <property type="entry name" value="Winged helix-like DNA-binding domain superfamily/Winged helix DNA-binding domain"/>
    <property type="match status" value="1"/>
</dbReference>
<organism evidence="2 3">
    <name type="scientific">Thiospirochaeta perfilievii</name>
    <dbReference type="NCBI Taxonomy" id="252967"/>
    <lineage>
        <taxon>Bacteria</taxon>
        <taxon>Pseudomonadati</taxon>
        <taxon>Spirochaetota</taxon>
        <taxon>Spirochaetia</taxon>
        <taxon>Spirochaetales</taxon>
        <taxon>Spirochaetaceae</taxon>
        <taxon>Thiospirochaeta</taxon>
    </lineage>
</organism>
<dbReference type="PRINTS" id="PR00598">
    <property type="entry name" value="HTHMARR"/>
</dbReference>
<dbReference type="InterPro" id="IPR039422">
    <property type="entry name" value="MarR/SlyA-like"/>
</dbReference>
<sequence length="170" mass="19187">MGSTENTDLVVSTLRQIIRVIDLQSKKLVKSYGLTGPQLLVLKEIKKNKNQQISVIAKNVSLSQATVTSILDRLEQQNFAKRVRSLDDKRKVNIVLTDKSYEVLKENPSLLQEEFTSKLEQLEEWERNMILSNLQRLASMMNANEINSPPVLVSGSIDATSNVVNAYLKD</sequence>
<evidence type="ECO:0000313" key="3">
    <source>
        <dbReference type="Proteomes" id="UP000323824"/>
    </source>
</evidence>
<dbReference type="SUPFAM" id="SSF46785">
    <property type="entry name" value="Winged helix' DNA-binding domain"/>
    <property type="match status" value="1"/>
</dbReference>
<proteinExistence type="predicted"/>
<dbReference type="Proteomes" id="UP000323824">
    <property type="component" value="Chromosome"/>
</dbReference>
<dbReference type="OrthoDB" id="166070at2"/>
<reference evidence="2 3" key="2">
    <citation type="submission" date="2019-09" db="EMBL/GenBank/DDBJ databases">
        <title>Complete Genome Sequence and Methylome Analysis of free living Spirochaetas.</title>
        <authorList>
            <person name="Leshcheva N."/>
            <person name="Mikheeva N."/>
        </authorList>
    </citation>
    <scope>NUCLEOTIDE SEQUENCE [LARGE SCALE GENOMIC DNA]</scope>
    <source>
        <strain evidence="2 3">P</strain>
    </source>
</reference>
<evidence type="ECO:0000313" key="2">
    <source>
        <dbReference type="EMBL" id="QEN04288.1"/>
    </source>
</evidence>
<evidence type="ECO:0000259" key="1">
    <source>
        <dbReference type="PROSITE" id="PS50995"/>
    </source>
</evidence>
<dbReference type="InterPro" id="IPR000835">
    <property type="entry name" value="HTH_MarR-typ"/>
</dbReference>
<dbReference type="KEGG" id="sper:EW093_06090"/>
<name>A0A5C1QAB6_9SPIO</name>
<gene>
    <name evidence="2" type="ORF">EW093_06090</name>
</gene>
<keyword evidence="3" id="KW-1185">Reference proteome</keyword>
<dbReference type="PANTHER" id="PTHR33164">
    <property type="entry name" value="TRANSCRIPTIONAL REGULATOR, MARR FAMILY"/>
    <property type="match status" value="1"/>
</dbReference>
<dbReference type="SMART" id="SM00347">
    <property type="entry name" value="HTH_MARR"/>
    <property type="match status" value="1"/>
</dbReference>
<dbReference type="AlphaFoldDB" id="A0A5C1QAB6"/>
<dbReference type="GO" id="GO:0006950">
    <property type="term" value="P:response to stress"/>
    <property type="evidence" value="ECO:0007669"/>
    <property type="project" value="TreeGrafter"/>
</dbReference>
<dbReference type="RefSeq" id="WP_149567536.1">
    <property type="nucleotide sequence ID" value="NZ_CP035807.1"/>
</dbReference>
<reference evidence="2 3" key="1">
    <citation type="submission" date="2019-02" db="EMBL/GenBank/DDBJ databases">
        <authorList>
            <person name="Fomenkov A."/>
            <person name="Dubinina G."/>
            <person name="Grabovich M."/>
            <person name="Vincze T."/>
            <person name="Roberts R.J."/>
        </authorList>
    </citation>
    <scope>NUCLEOTIDE SEQUENCE [LARGE SCALE GENOMIC DNA]</scope>
    <source>
        <strain evidence="2 3">P</strain>
    </source>
</reference>
<dbReference type="InterPro" id="IPR036390">
    <property type="entry name" value="WH_DNA-bd_sf"/>
</dbReference>
<dbReference type="Pfam" id="PF01047">
    <property type="entry name" value="MarR"/>
    <property type="match status" value="1"/>
</dbReference>
<accession>A0A5C1QAB6</accession>
<dbReference type="InterPro" id="IPR036388">
    <property type="entry name" value="WH-like_DNA-bd_sf"/>
</dbReference>
<dbReference type="PANTHER" id="PTHR33164:SF89">
    <property type="entry name" value="MARR FAMILY REGULATORY PROTEIN"/>
    <property type="match status" value="1"/>
</dbReference>
<dbReference type="EMBL" id="CP035807">
    <property type="protein sequence ID" value="QEN04288.1"/>
    <property type="molecule type" value="Genomic_DNA"/>
</dbReference>
<dbReference type="PROSITE" id="PS50995">
    <property type="entry name" value="HTH_MARR_2"/>
    <property type="match status" value="1"/>
</dbReference>